<gene>
    <name evidence="2" type="ORF">SERLADRAFT_375163</name>
</gene>
<dbReference type="GeneID" id="18810570"/>
<name>F8PEL4_SERL9</name>
<evidence type="ECO:0000313" key="2">
    <source>
        <dbReference type="EMBL" id="EGO18465.1"/>
    </source>
</evidence>
<dbReference type="Proteomes" id="UP000008064">
    <property type="component" value="Unassembled WGS sequence"/>
</dbReference>
<dbReference type="AlphaFoldDB" id="F8PEL4"/>
<dbReference type="KEGG" id="sla:SERLADRAFT_375163"/>
<evidence type="ECO:0000256" key="1">
    <source>
        <dbReference type="SAM" id="MobiDB-lite"/>
    </source>
</evidence>
<dbReference type="HOGENOM" id="CLU_2997877_0_0_1"/>
<sequence length="57" mass="6147">MSIDKIGVLAAKKIVLGLQENLYTADAGGVSPIQNETPRPKLDARNPRVDSEKLSLD</sequence>
<organism>
    <name type="scientific">Serpula lacrymans var. lacrymans (strain S7.9)</name>
    <name type="common">Dry rot fungus</name>
    <dbReference type="NCBI Taxonomy" id="578457"/>
    <lineage>
        <taxon>Eukaryota</taxon>
        <taxon>Fungi</taxon>
        <taxon>Dikarya</taxon>
        <taxon>Basidiomycota</taxon>
        <taxon>Agaricomycotina</taxon>
        <taxon>Agaricomycetes</taxon>
        <taxon>Agaricomycetidae</taxon>
        <taxon>Boletales</taxon>
        <taxon>Coniophorineae</taxon>
        <taxon>Serpulaceae</taxon>
        <taxon>Serpula</taxon>
    </lineage>
</organism>
<reference evidence="2" key="1">
    <citation type="submission" date="2011-04" db="EMBL/GenBank/DDBJ databases">
        <title>Evolution of plant cell wall degrading machinery underlies the functional diversity of forest fungi.</title>
        <authorList>
            <consortium name="US DOE Joint Genome Institute (JGI-PGF)"/>
            <person name="Eastwood D.C."/>
            <person name="Floudas D."/>
            <person name="Binder M."/>
            <person name="Majcherczyk A."/>
            <person name="Schneider P."/>
            <person name="Aerts A."/>
            <person name="Asiegbu F.O."/>
            <person name="Baker S.E."/>
            <person name="Barry K."/>
            <person name="Bendiksby M."/>
            <person name="Blumentritt M."/>
            <person name="Coutinho P.M."/>
            <person name="Cullen D."/>
            <person name="Cullen D."/>
            <person name="Gathman A."/>
            <person name="Goodell B."/>
            <person name="Henrissat B."/>
            <person name="Ihrmark K."/>
            <person name="Kauserud H."/>
            <person name="Kohler A."/>
            <person name="LaButti K."/>
            <person name="Lapidus A."/>
            <person name="Lavin J.L."/>
            <person name="Lee Y.-H."/>
            <person name="Lindquist E."/>
            <person name="Lilly W."/>
            <person name="Lucas S."/>
            <person name="Morin E."/>
            <person name="Murat C."/>
            <person name="Oguiza J.A."/>
            <person name="Park J."/>
            <person name="Pisabarro A.G."/>
            <person name="Riley R."/>
            <person name="Rosling A."/>
            <person name="Salamov A."/>
            <person name="Schmidt O."/>
            <person name="Schmutz J."/>
            <person name="Skrede I."/>
            <person name="Stenlid J."/>
            <person name="Wiebenga A."/>
            <person name="Xie X."/>
            <person name="Kues U."/>
            <person name="Hibbett D.S."/>
            <person name="Hoffmeister D."/>
            <person name="Hogberg N."/>
            <person name="Martin F."/>
            <person name="Grigoriev I.V."/>
            <person name="Watkinson S.C."/>
        </authorList>
    </citation>
    <scope>NUCLEOTIDE SEQUENCE</scope>
    <source>
        <strain evidence="2">S7.9</strain>
    </source>
</reference>
<dbReference type="RefSeq" id="XP_007324838.1">
    <property type="nucleotide sequence ID" value="XM_007324776.1"/>
</dbReference>
<accession>F8PEL4</accession>
<protein>
    <submittedName>
        <fullName evidence="2">Uncharacterized protein</fullName>
    </submittedName>
</protein>
<dbReference type="EMBL" id="GL945449">
    <property type="protein sequence ID" value="EGO18465.1"/>
    <property type="molecule type" value="Genomic_DNA"/>
</dbReference>
<feature type="region of interest" description="Disordered" evidence="1">
    <location>
        <begin position="27"/>
        <end position="57"/>
    </location>
</feature>
<proteinExistence type="predicted"/>
<feature type="compositionally biased region" description="Basic and acidic residues" evidence="1">
    <location>
        <begin position="38"/>
        <end position="57"/>
    </location>
</feature>